<feature type="compositionally biased region" description="Gly residues" evidence="3">
    <location>
        <begin position="30"/>
        <end position="44"/>
    </location>
</feature>
<evidence type="ECO:0000313" key="6">
    <source>
        <dbReference type="EMBL" id="GHP05762.1"/>
    </source>
</evidence>
<evidence type="ECO:0000256" key="2">
    <source>
        <dbReference type="ARBA" id="ARBA00022927"/>
    </source>
</evidence>
<dbReference type="SUPFAM" id="SSF47661">
    <property type="entry name" value="t-snare proteins"/>
    <property type="match status" value="1"/>
</dbReference>
<dbReference type="Pfam" id="PF14523">
    <property type="entry name" value="Syntaxin_2"/>
    <property type="match status" value="1"/>
</dbReference>
<dbReference type="CDD" id="cd15840">
    <property type="entry name" value="SNARE_Qa"/>
    <property type="match status" value="1"/>
</dbReference>
<dbReference type="GO" id="GO:0006886">
    <property type="term" value="P:intracellular protein transport"/>
    <property type="evidence" value="ECO:0007669"/>
    <property type="project" value="InterPro"/>
</dbReference>
<dbReference type="InterPro" id="IPR006012">
    <property type="entry name" value="Syntaxin/epimorphin_CS"/>
</dbReference>
<dbReference type="FunFam" id="1.20.5.110:FF:000059">
    <property type="entry name" value="Related to syntaxin 12"/>
    <property type="match status" value="1"/>
</dbReference>
<dbReference type="EMBL" id="BNJQ01000011">
    <property type="protein sequence ID" value="GHP05762.1"/>
    <property type="molecule type" value="Genomic_DNA"/>
</dbReference>
<keyword evidence="4" id="KW-0812">Transmembrane</keyword>
<evidence type="ECO:0000259" key="5">
    <source>
        <dbReference type="PROSITE" id="PS50192"/>
    </source>
</evidence>
<keyword evidence="2" id="KW-0813">Transport</keyword>
<proteinExistence type="inferred from homology"/>
<dbReference type="PROSITE" id="PS50192">
    <property type="entry name" value="T_SNARE"/>
    <property type="match status" value="1"/>
</dbReference>
<feature type="region of interest" description="Disordered" evidence="3">
    <location>
        <begin position="23"/>
        <end position="93"/>
    </location>
</feature>
<dbReference type="Gene3D" id="1.20.58.70">
    <property type="match status" value="1"/>
</dbReference>
<organism evidence="6 7">
    <name type="scientific">Pycnococcus provasolii</name>
    <dbReference type="NCBI Taxonomy" id="41880"/>
    <lineage>
        <taxon>Eukaryota</taxon>
        <taxon>Viridiplantae</taxon>
        <taxon>Chlorophyta</taxon>
        <taxon>Pseudoscourfieldiophyceae</taxon>
        <taxon>Pseudoscourfieldiales</taxon>
        <taxon>Pycnococcaceae</taxon>
        <taxon>Pycnococcus</taxon>
    </lineage>
</organism>
<gene>
    <name evidence="6" type="ORF">PPROV_000451100</name>
</gene>
<comment type="similarity">
    <text evidence="1">Belongs to the syntaxin family.</text>
</comment>
<dbReference type="Proteomes" id="UP000660262">
    <property type="component" value="Unassembled WGS sequence"/>
</dbReference>
<evidence type="ECO:0000256" key="1">
    <source>
        <dbReference type="ARBA" id="ARBA00009063"/>
    </source>
</evidence>
<dbReference type="GO" id="GO:0006906">
    <property type="term" value="P:vesicle fusion"/>
    <property type="evidence" value="ECO:0007669"/>
    <property type="project" value="TreeGrafter"/>
</dbReference>
<feature type="compositionally biased region" description="Gly residues" evidence="3">
    <location>
        <begin position="52"/>
        <end position="74"/>
    </location>
</feature>
<keyword evidence="4" id="KW-1133">Transmembrane helix</keyword>
<dbReference type="GO" id="GO:0005484">
    <property type="term" value="F:SNAP receptor activity"/>
    <property type="evidence" value="ECO:0007669"/>
    <property type="project" value="InterPro"/>
</dbReference>
<dbReference type="PANTHER" id="PTHR19957:SF38">
    <property type="entry name" value="LD27581P"/>
    <property type="match status" value="1"/>
</dbReference>
<dbReference type="GO" id="GO:0012505">
    <property type="term" value="C:endomembrane system"/>
    <property type="evidence" value="ECO:0007669"/>
    <property type="project" value="TreeGrafter"/>
</dbReference>
<dbReference type="InterPro" id="IPR006011">
    <property type="entry name" value="Syntaxin_N"/>
</dbReference>
<feature type="compositionally biased region" description="Basic and acidic residues" evidence="3">
    <location>
        <begin position="193"/>
        <end position="202"/>
    </location>
</feature>
<comment type="caution">
    <text evidence="6">The sequence shown here is derived from an EMBL/GenBank/DDBJ whole genome shotgun (WGS) entry which is preliminary data.</text>
</comment>
<feature type="region of interest" description="Disordered" evidence="3">
    <location>
        <begin position="193"/>
        <end position="239"/>
    </location>
</feature>
<dbReference type="InterPro" id="IPR010989">
    <property type="entry name" value="SNARE"/>
</dbReference>
<keyword evidence="4" id="KW-0472">Membrane</keyword>
<dbReference type="GO" id="GO:0000149">
    <property type="term" value="F:SNARE binding"/>
    <property type="evidence" value="ECO:0007669"/>
    <property type="project" value="TreeGrafter"/>
</dbReference>
<keyword evidence="2" id="KW-0653">Protein transport</keyword>
<dbReference type="Gene3D" id="1.20.5.110">
    <property type="match status" value="1"/>
</dbReference>
<protein>
    <recommendedName>
        <fullName evidence="5">t-SNARE coiled-coil homology domain-containing protein</fullName>
    </recommendedName>
</protein>
<accession>A0A830HG89</accession>
<feature type="domain" description="T-SNARE coiled-coil homology" evidence="5">
    <location>
        <begin position="250"/>
        <end position="312"/>
    </location>
</feature>
<reference evidence="6" key="1">
    <citation type="submission" date="2020-10" db="EMBL/GenBank/DDBJ databases">
        <title>Unveiling of a novel bifunctional photoreceptor, Dualchrome1, isolated from a cosmopolitan green alga.</title>
        <authorList>
            <person name="Suzuki S."/>
            <person name="Kawachi M."/>
        </authorList>
    </citation>
    <scope>NUCLEOTIDE SEQUENCE</scope>
    <source>
        <strain evidence="6">NIES 2893</strain>
    </source>
</reference>
<dbReference type="GO" id="GO:0048278">
    <property type="term" value="P:vesicle docking"/>
    <property type="evidence" value="ECO:0007669"/>
    <property type="project" value="TreeGrafter"/>
</dbReference>
<dbReference type="InterPro" id="IPR000727">
    <property type="entry name" value="T_SNARE_dom"/>
</dbReference>
<dbReference type="Pfam" id="PF05739">
    <property type="entry name" value="SNARE"/>
    <property type="match status" value="1"/>
</dbReference>
<dbReference type="GO" id="GO:0031201">
    <property type="term" value="C:SNARE complex"/>
    <property type="evidence" value="ECO:0007669"/>
    <property type="project" value="TreeGrafter"/>
</dbReference>
<feature type="transmembrane region" description="Helical" evidence="4">
    <location>
        <begin position="323"/>
        <end position="343"/>
    </location>
</feature>
<sequence>MLHSQFQPVPSIPNSKAAMSFADALARAPPGGGGGGGGAPGAPGGGPPGAPPGGGAPGGGGNSSGAPGPGGGNSSGHSLGSSSSGQLVSGSGSSSMFAQEVSAIARLAFQLNTHVTTYRRLVDAIGSNADTRAHRDKVRACRESVTRLAQQCGERLKKLPTGSSQQQEAQREKLARDVRRLLADFDVLARESRTKEARHAPREPAATSVGAGFDADSNVDNEEEERLLAERRQQQQQQQEQFTNLLEHNDAVIAEREEGIRDLQRDIGEVNEIFRDLAVLVHEQDAMIDSIDANIASTETRTGGGLRELERASQYQKSTRNKMCCLLTTFTIGLIIFIIVIFAK</sequence>
<keyword evidence="7" id="KW-1185">Reference proteome</keyword>
<dbReference type="InterPro" id="IPR045242">
    <property type="entry name" value="Syntaxin"/>
</dbReference>
<feature type="compositionally biased region" description="Low complexity" evidence="3">
    <location>
        <begin position="75"/>
        <end position="93"/>
    </location>
</feature>
<evidence type="ECO:0000256" key="4">
    <source>
        <dbReference type="SAM" id="Phobius"/>
    </source>
</evidence>
<dbReference type="PROSITE" id="PS00914">
    <property type="entry name" value="SYNTAXIN"/>
    <property type="match status" value="1"/>
</dbReference>
<dbReference type="AlphaFoldDB" id="A0A830HG89"/>
<dbReference type="PANTHER" id="PTHR19957">
    <property type="entry name" value="SYNTAXIN"/>
    <property type="match status" value="1"/>
</dbReference>
<dbReference type="SMART" id="SM00397">
    <property type="entry name" value="t_SNARE"/>
    <property type="match status" value="1"/>
</dbReference>
<evidence type="ECO:0000256" key="3">
    <source>
        <dbReference type="SAM" id="MobiDB-lite"/>
    </source>
</evidence>
<evidence type="ECO:0000313" key="7">
    <source>
        <dbReference type="Proteomes" id="UP000660262"/>
    </source>
</evidence>
<name>A0A830HG89_9CHLO</name>
<dbReference type="OrthoDB" id="364348at2759"/>